<dbReference type="Proteomes" id="UP000269396">
    <property type="component" value="Unassembled WGS sequence"/>
</dbReference>
<feature type="compositionally biased region" description="Polar residues" evidence="1">
    <location>
        <begin position="83"/>
        <end position="103"/>
    </location>
</feature>
<dbReference type="AlphaFoldDB" id="A0A183PCA3"/>
<reference evidence="2 3" key="1">
    <citation type="submission" date="2018-11" db="EMBL/GenBank/DDBJ databases">
        <authorList>
            <consortium name="Pathogen Informatics"/>
        </authorList>
    </citation>
    <scope>NUCLEOTIDE SEQUENCE [LARGE SCALE GENOMIC DNA]</scope>
    <source>
        <strain>Denwood</strain>
        <strain evidence="3">Zambia</strain>
    </source>
</reference>
<name>A0A183PCA3_9TREM</name>
<gene>
    <name evidence="2" type="ORF">SMTD_LOCUS11989</name>
</gene>
<accession>A0A183PCA3</accession>
<feature type="region of interest" description="Disordered" evidence="1">
    <location>
        <begin position="67"/>
        <end position="103"/>
    </location>
</feature>
<keyword evidence="3" id="KW-1185">Reference proteome</keyword>
<organism evidence="2 3">
    <name type="scientific">Schistosoma mattheei</name>
    <dbReference type="NCBI Taxonomy" id="31246"/>
    <lineage>
        <taxon>Eukaryota</taxon>
        <taxon>Metazoa</taxon>
        <taxon>Spiralia</taxon>
        <taxon>Lophotrochozoa</taxon>
        <taxon>Platyhelminthes</taxon>
        <taxon>Trematoda</taxon>
        <taxon>Digenea</taxon>
        <taxon>Strigeidida</taxon>
        <taxon>Schistosomatoidea</taxon>
        <taxon>Schistosomatidae</taxon>
        <taxon>Schistosoma</taxon>
    </lineage>
</organism>
<proteinExistence type="predicted"/>
<sequence length="103" mass="11673">MRRHRLTGNDNRGRFVNLCLFNKMVTSDNIFSHKYLNKATSVSLDYTKREPHRAINDNFQQQVTNLEGSTHRIDNHSGGQHGSDPSRTNFNMSGSPVPQQASS</sequence>
<dbReference type="EMBL" id="UZAL01032004">
    <property type="protein sequence ID" value="VDP59793.1"/>
    <property type="molecule type" value="Genomic_DNA"/>
</dbReference>
<evidence type="ECO:0000313" key="2">
    <source>
        <dbReference type="EMBL" id="VDP59793.1"/>
    </source>
</evidence>
<evidence type="ECO:0000313" key="3">
    <source>
        <dbReference type="Proteomes" id="UP000269396"/>
    </source>
</evidence>
<evidence type="ECO:0000256" key="1">
    <source>
        <dbReference type="SAM" id="MobiDB-lite"/>
    </source>
</evidence>
<protein>
    <submittedName>
        <fullName evidence="2">Uncharacterized protein</fullName>
    </submittedName>
</protein>